<dbReference type="Pfam" id="PF01497">
    <property type="entry name" value="Peripla_BP_2"/>
    <property type="match status" value="1"/>
</dbReference>
<dbReference type="PANTHER" id="PTHR30535:SF7">
    <property type="entry name" value="IRON(III) DICITRATE-BINDING PROTEIN"/>
    <property type="match status" value="1"/>
</dbReference>
<dbReference type="SUPFAM" id="SSF53807">
    <property type="entry name" value="Helical backbone' metal receptor"/>
    <property type="match status" value="1"/>
</dbReference>
<dbReference type="PROSITE" id="PS51257">
    <property type="entry name" value="PROKAR_LIPOPROTEIN"/>
    <property type="match status" value="1"/>
</dbReference>
<dbReference type="InterPro" id="IPR002491">
    <property type="entry name" value="ABC_transptr_periplasmic_BD"/>
</dbReference>
<sequence>MMTRKLTNWKRAALSLLALPLLLVGCGNDSQTKGGATPPAAQADYQQVTLSTGGHTITINEAPKRAVSLNQHTTEIMLALGLEDRMVGTAYMDDKILPEYEAKYAKIPVLADQYPSLEVLLGANPDFVYGRKSAFSDKALGSVKSLGEKGINGYVARGTEVSGVIPTMDVVYEDILNLGKIFDIKDRSEQLVDKLKQGIADTQKKVGDVKKPLRVAVYDAGDTAMFTASKTLQTHLIELAGGKNVFDDLDKSWTEVSWEEVVKRDPEVFVINEYDKPSAAEKIASLKKHPALQDVSAIKNDRFVILPLSDAFEGVRNVRAVETLAKGFYPDRFQ</sequence>
<keyword evidence="5" id="KW-1185">Reference proteome</keyword>
<feature type="chain" id="PRO_5045143801" evidence="2">
    <location>
        <begin position="27"/>
        <end position="334"/>
    </location>
</feature>
<name>A0ABW4ZWJ4_9BACL</name>
<feature type="signal peptide" evidence="2">
    <location>
        <begin position="1"/>
        <end position="26"/>
    </location>
</feature>
<dbReference type="RefSeq" id="WP_386045524.1">
    <property type="nucleotide sequence ID" value="NZ_JBHUIO010000005.1"/>
</dbReference>
<dbReference type="Proteomes" id="UP001597343">
    <property type="component" value="Unassembled WGS sequence"/>
</dbReference>
<comment type="similarity">
    <text evidence="1">Belongs to the bacterial solute-binding protein 8 family.</text>
</comment>
<protein>
    <submittedName>
        <fullName evidence="4">ABC transporter substrate-binding protein</fullName>
    </submittedName>
</protein>
<dbReference type="CDD" id="cd01148">
    <property type="entry name" value="TroA_a"/>
    <property type="match status" value="1"/>
</dbReference>
<reference evidence="5" key="1">
    <citation type="journal article" date="2019" name="Int. J. Syst. Evol. Microbiol.">
        <title>The Global Catalogue of Microorganisms (GCM) 10K type strain sequencing project: providing services to taxonomists for standard genome sequencing and annotation.</title>
        <authorList>
            <consortium name="The Broad Institute Genomics Platform"/>
            <consortium name="The Broad Institute Genome Sequencing Center for Infectious Disease"/>
            <person name="Wu L."/>
            <person name="Ma J."/>
        </authorList>
    </citation>
    <scope>NUCLEOTIDE SEQUENCE [LARGE SCALE GENOMIC DNA]</scope>
    <source>
        <strain evidence="5">CGMCC 1.13574</strain>
    </source>
</reference>
<evidence type="ECO:0000259" key="3">
    <source>
        <dbReference type="PROSITE" id="PS50983"/>
    </source>
</evidence>
<evidence type="ECO:0000256" key="1">
    <source>
        <dbReference type="ARBA" id="ARBA00008814"/>
    </source>
</evidence>
<comment type="caution">
    <text evidence="4">The sequence shown here is derived from an EMBL/GenBank/DDBJ whole genome shotgun (WGS) entry which is preliminary data.</text>
</comment>
<feature type="domain" description="Fe/B12 periplasmic-binding" evidence="3">
    <location>
        <begin position="65"/>
        <end position="334"/>
    </location>
</feature>
<dbReference type="PROSITE" id="PS50983">
    <property type="entry name" value="FE_B12_PBP"/>
    <property type="match status" value="1"/>
</dbReference>
<proteinExistence type="inferred from homology"/>
<keyword evidence="2" id="KW-0732">Signal</keyword>
<evidence type="ECO:0000256" key="2">
    <source>
        <dbReference type="SAM" id="SignalP"/>
    </source>
</evidence>
<dbReference type="PANTHER" id="PTHR30535">
    <property type="entry name" value="VITAMIN B12-BINDING PROTEIN"/>
    <property type="match status" value="1"/>
</dbReference>
<dbReference type="InterPro" id="IPR050902">
    <property type="entry name" value="ABC_Transporter_SBP"/>
</dbReference>
<evidence type="ECO:0000313" key="4">
    <source>
        <dbReference type="EMBL" id="MFD2169965.1"/>
    </source>
</evidence>
<organism evidence="4 5">
    <name type="scientific">Tumebacillus lipolyticus</name>
    <dbReference type="NCBI Taxonomy" id="1280370"/>
    <lineage>
        <taxon>Bacteria</taxon>
        <taxon>Bacillati</taxon>
        <taxon>Bacillota</taxon>
        <taxon>Bacilli</taxon>
        <taxon>Bacillales</taxon>
        <taxon>Alicyclobacillaceae</taxon>
        <taxon>Tumebacillus</taxon>
    </lineage>
</organism>
<dbReference type="EMBL" id="JBHUIO010000005">
    <property type="protein sequence ID" value="MFD2169965.1"/>
    <property type="molecule type" value="Genomic_DNA"/>
</dbReference>
<dbReference type="Gene3D" id="3.40.50.1980">
    <property type="entry name" value="Nitrogenase molybdenum iron protein domain"/>
    <property type="match status" value="2"/>
</dbReference>
<gene>
    <name evidence="4" type="ORF">ACFSOY_08150</name>
</gene>
<evidence type="ECO:0000313" key="5">
    <source>
        <dbReference type="Proteomes" id="UP001597343"/>
    </source>
</evidence>
<accession>A0ABW4ZWJ4</accession>